<evidence type="ECO:0000256" key="3">
    <source>
        <dbReference type="PROSITE-ProRule" id="PRU00076"/>
    </source>
</evidence>
<reference evidence="5" key="1">
    <citation type="submission" date="2022-07" db="EMBL/GenBank/DDBJ databases">
        <title>Chromosome-level genome of Muraenolepis orangiensis.</title>
        <authorList>
            <person name="Kim J."/>
        </authorList>
    </citation>
    <scope>NUCLEOTIDE SEQUENCE</scope>
    <source>
        <strain evidence="5">KU_S4_2022</strain>
        <tissue evidence="5">Muscle</tissue>
    </source>
</reference>
<feature type="disulfide bond" evidence="3">
    <location>
        <begin position="24"/>
        <end position="33"/>
    </location>
</feature>
<gene>
    <name evidence="5" type="ORF">NHX12_027936</name>
</gene>
<keyword evidence="2 3" id="KW-1015">Disulfide bond</keyword>
<dbReference type="FunFam" id="2.10.25.10:FF:000112">
    <property type="entry name" value="Netrin G1"/>
    <property type="match status" value="1"/>
</dbReference>
<dbReference type="PROSITE" id="PS00022">
    <property type="entry name" value="EGF_1"/>
    <property type="match status" value="1"/>
</dbReference>
<dbReference type="EMBL" id="JANIIK010000043">
    <property type="protein sequence ID" value="KAJ3605893.1"/>
    <property type="molecule type" value="Genomic_DNA"/>
</dbReference>
<dbReference type="Proteomes" id="UP001148018">
    <property type="component" value="Unassembled WGS sequence"/>
</dbReference>
<evidence type="ECO:0000313" key="6">
    <source>
        <dbReference type="Proteomes" id="UP001148018"/>
    </source>
</evidence>
<proteinExistence type="predicted"/>
<name>A0A9Q0IPQ1_9TELE</name>
<feature type="non-terminal residue" evidence="5">
    <location>
        <position position="1"/>
    </location>
</feature>
<dbReference type="OrthoDB" id="9981301at2759"/>
<protein>
    <recommendedName>
        <fullName evidence="4">EGF-like domain-containing protein</fullName>
    </recommendedName>
</protein>
<keyword evidence="6" id="KW-1185">Reference proteome</keyword>
<comment type="caution">
    <text evidence="5">The sequence shown here is derived from an EMBL/GenBank/DDBJ whole genome shotgun (WGS) entry which is preliminary data.</text>
</comment>
<keyword evidence="1 3" id="KW-0245">EGF-like domain</keyword>
<dbReference type="Gene3D" id="2.10.25.10">
    <property type="entry name" value="Laminin"/>
    <property type="match status" value="1"/>
</dbReference>
<feature type="domain" description="EGF-like" evidence="4">
    <location>
        <begin position="1"/>
        <end position="34"/>
    </location>
</feature>
<evidence type="ECO:0000256" key="2">
    <source>
        <dbReference type="ARBA" id="ARBA00023157"/>
    </source>
</evidence>
<sequence>NMCDEELLLCQNGGTCYQSQRCVCPPEFKGVLCQQPGCEGGQDCSGAPAPRLPAVPLLICGLLAHRLLLSLATFASH</sequence>
<evidence type="ECO:0000313" key="5">
    <source>
        <dbReference type="EMBL" id="KAJ3605893.1"/>
    </source>
</evidence>
<dbReference type="Pfam" id="PF07974">
    <property type="entry name" value="EGF_2"/>
    <property type="match status" value="1"/>
</dbReference>
<dbReference type="InterPro" id="IPR013111">
    <property type="entry name" value="EGF_extracell"/>
</dbReference>
<evidence type="ECO:0000259" key="4">
    <source>
        <dbReference type="PROSITE" id="PS50026"/>
    </source>
</evidence>
<comment type="caution">
    <text evidence="3">Lacks conserved residue(s) required for the propagation of feature annotation.</text>
</comment>
<evidence type="ECO:0000256" key="1">
    <source>
        <dbReference type="ARBA" id="ARBA00022536"/>
    </source>
</evidence>
<accession>A0A9Q0IPQ1</accession>
<organism evidence="5 6">
    <name type="scientific">Muraenolepis orangiensis</name>
    <name type="common">Patagonian moray cod</name>
    <dbReference type="NCBI Taxonomy" id="630683"/>
    <lineage>
        <taxon>Eukaryota</taxon>
        <taxon>Metazoa</taxon>
        <taxon>Chordata</taxon>
        <taxon>Craniata</taxon>
        <taxon>Vertebrata</taxon>
        <taxon>Euteleostomi</taxon>
        <taxon>Actinopterygii</taxon>
        <taxon>Neopterygii</taxon>
        <taxon>Teleostei</taxon>
        <taxon>Neoteleostei</taxon>
        <taxon>Acanthomorphata</taxon>
        <taxon>Zeiogadaria</taxon>
        <taxon>Gadariae</taxon>
        <taxon>Gadiformes</taxon>
        <taxon>Muraenolepidoidei</taxon>
        <taxon>Muraenolepididae</taxon>
        <taxon>Muraenolepis</taxon>
    </lineage>
</organism>
<dbReference type="InterPro" id="IPR000742">
    <property type="entry name" value="EGF"/>
</dbReference>
<dbReference type="AlphaFoldDB" id="A0A9Q0IPQ1"/>
<dbReference type="PROSITE" id="PS50026">
    <property type="entry name" value="EGF_3"/>
    <property type="match status" value="1"/>
</dbReference>
<dbReference type="SUPFAM" id="SSF57196">
    <property type="entry name" value="EGF/Laminin"/>
    <property type="match status" value="1"/>
</dbReference>